<sequence length="400" mass="40006">MSDNPFGGGGDRFDSGRHGSNGSNGSNGFHPRGMNTRPVPFDDIEDPIDLVAVQADDELINALAAGMTVSSPGIGGYDADDRVAAILAAWKADVDAEPIPELVDVDTAVSAVVATRPRSRRARHLAPIAAAAAFIVLAIGGLSVGSYNAQPNDALWAVSKVLYAERAESVQAAHRVEERIATAKQALVAGEPVRAARELAQAEADLAVVRPEEGRIQLAETQDFLVAKAAETPPGQPTDPGSPLVTQPSRQVPTGASSPVRPSPHSGTQTDTSSQVTSTPGPTGSTGPEASGTPLSPAPSVPGTEDPRRAAVAPDSSSLGSTPTLDPATGEGGPTTTAPTGSPTPPTSTSEGGRAEPTTTPGTPGTPGQSGNTTPSSSGSSTSGSTGATASGDGAQPTSN</sequence>
<protein>
    <submittedName>
        <fullName evidence="4">Anti-sigma-D factor RsdA</fullName>
    </submittedName>
</protein>
<dbReference type="RefSeq" id="WP_343970203.1">
    <property type="nucleotide sequence ID" value="NZ_BAAAJG010000001.1"/>
</dbReference>
<feature type="compositionally biased region" description="Polar residues" evidence="1">
    <location>
        <begin position="315"/>
        <end position="324"/>
    </location>
</feature>
<evidence type="ECO:0000259" key="3">
    <source>
        <dbReference type="Pfam" id="PF16751"/>
    </source>
</evidence>
<dbReference type="EMBL" id="JBHUCP010000003">
    <property type="protein sequence ID" value="MFD1528779.1"/>
    <property type="molecule type" value="Genomic_DNA"/>
</dbReference>
<organism evidence="4 5">
    <name type="scientific">Pseudonocardia aurantiaca</name>
    <dbReference type="NCBI Taxonomy" id="75290"/>
    <lineage>
        <taxon>Bacteria</taxon>
        <taxon>Bacillati</taxon>
        <taxon>Actinomycetota</taxon>
        <taxon>Actinomycetes</taxon>
        <taxon>Pseudonocardiales</taxon>
        <taxon>Pseudonocardiaceae</taxon>
        <taxon>Pseudonocardia</taxon>
    </lineage>
</organism>
<evidence type="ECO:0000313" key="4">
    <source>
        <dbReference type="EMBL" id="MFD1528779.1"/>
    </source>
</evidence>
<keyword evidence="2" id="KW-0472">Membrane</keyword>
<evidence type="ECO:0000256" key="2">
    <source>
        <dbReference type="SAM" id="Phobius"/>
    </source>
</evidence>
<keyword evidence="5" id="KW-1185">Reference proteome</keyword>
<dbReference type="InterPro" id="IPR031928">
    <property type="entry name" value="RsdA_SigD-bd"/>
</dbReference>
<comment type="caution">
    <text evidence="4">The sequence shown here is derived from an EMBL/GenBank/DDBJ whole genome shotgun (WGS) entry which is preliminary data.</text>
</comment>
<feature type="compositionally biased region" description="Gly residues" evidence="1">
    <location>
        <begin position="1"/>
        <end position="10"/>
    </location>
</feature>
<dbReference type="Pfam" id="PF16751">
    <property type="entry name" value="RsdA_SigD_bd"/>
    <property type="match status" value="1"/>
</dbReference>
<name>A0ABW4FFP9_9PSEU</name>
<keyword evidence="2" id="KW-0812">Transmembrane</keyword>
<dbReference type="Proteomes" id="UP001597145">
    <property type="component" value="Unassembled WGS sequence"/>
</dbReference>
<feature type="region of interest" description="Disordered" evidence="1">
    <location>
        <begin position="230"/>
        <end position="400"/>
    </location>
</feature>
<evidence type="ECO:0000313" key="5">
    <source>
        <dbReference type="Proteomes" id="UP001597145"/>
    </source>
</evidence>
<evidence type="ECO:0000256" key="1">
    <source>
        <dbReference type="SAM" id="MobiDB-lite"/>
    </source>
</evidence>
<feature type="compositionally biased region" description="Low complexity" evidence="1">
    <location>
        <begin position="334"/>
        <end position="400"/>
    </location>
</feature>
<proteinExistence type="predicted"/>
<feature type="compositionally biased region" description="Polar residues" evidence="1">
    <location>
        <begin position="244"/>
        <end position="257"/>
    </location>
</feature>
<feature type="domain" description="Anti-sigma-D factor RsdA sigma factor binding region" evidence="3">
    <location>
        <begin position="49"/>
        <end position="98"/>
    </location>
</feature>
<keyword evidence="2" id="KW-1133">Transmembrane helix</keyword>
<feature type="region of interest" description="Disordered" evidence="1">
    <location>
        <begin position="1"/>
        <end position="41"/>
    </location>
</feature>
<reference evidence="5" key="1">
    <citation type="journal article" date="2019" name="Int. J. Syst. Evol. Microbiol.">
        <title>The Global Catalogue of Microorganisms (GCM) 10K type strain sequencing project: providing services to taxonomists for standard genome sequencing and annotation.</title>
        <authorList>
            <consortium name="The Broad Institute Genomics Platform"/>
            <consortium name="The Broad Institute Genome Sequencing Center for Infectious Disease"/>
            <person name="Wu L."/>
            <person name="Ma J."/>
        </authorList>
    </citation>
    <scope>NUCLEOTIDE SEQUENCE [LARGE SCALE GENOMIC DNA]</scope>
    <source>
        <strain evidence="5">JCM 12165</strain>
    </source>
</reference>
<feature type="compositionally biased region" description="Low complexity" evidence="1">
    <location>
        <begin position="266"/>
        <end position="294"/>
    </location>
</feature>
<gene>
    <name evidence="4" type="ORF">ACFSCY_04925</name>
</gene>
<accession>A0ABW4FFP9</accession>
<feature type="transmembrane region" description="Helical" evidence="2">
    <location>
        <begin position="125"/>
        <end position="145"/>
    </location>
</feature>
<feature type="compositionally biased region" description="Low complexity" evidence="1">
    <location>
        <begin position="18"/>
        <end position="28"/>
    </location>
</feature>